<accession>A0ABT9P6Z7</accession>
<sequence length="131" mass="13476">MTEIVASFEIKRWDAEVYQEPAEGQTLSQVLVEKEFSGAVTGTSVARLLAARSEGGQGYVASERFEGSVDGRSGALVYQHGGIVGGGVGTSFGNVVPGCGTGELEGATGSVEFRHDENGAAVTFVLTFVGA</sequence>
<gene>
    <name evidence="1" type="ORF">J2S57_004226</name>
</gene>
<dbReference type="SUPFAM" id="SSF159238">
    <property type="entry name" value="SO1590-like"/>
    <property type="match status" value="1"/>
</dbReference>
<dbReference type="InterPro" id="IPR023159">
    <property type="entry name" value="SO1590-like_sf"/>
</dbReference>
<reference evidence="1 2" key="1">
    <citation type="submission" date="2023-07" db="EMBL/GenBank/DDBJ databases">
        <title>Sequencing the genomes of 1000 actinobacteria strains.</title>
        <authorList>
            <person name="Klenk H.-P."/>
        </authorList>
    </citation>
    <scope>NUCLEOTIDE SEQUENCE [LARGE SCALE GENOMIC DNA]</scope>
    <source>
        <strain evidence="1 2">DSM 44388</strain>
    </source>
</reference>
<keyword evidence="2" id="KW-1185">Reference proteome</keyword>
<organism evidence="1 2">
    <name type="scientific">Kineosporia succinea</name>
    <dbReference type="NCBI Taxonomy" id="84632"/>
    <lineage>
        <taxon>Bacteria</taxon>
        <taxon>Bacillati</taxon>
        <taxon>Actinomycetota</taxon>
        <taxon>Actinomycetes</taxon>
        <taxon>Kineosporiales</taxon>
        <taxon>Kineosporiaceae</taxon>
        <taxon>Kineosporia</taxon>
    </lineage>
</organism>
<evidence type="ECO:0000313" key="2">
    <source>
        <dbReference type="Proteomes" id="UP001235712"/>
    </source>
</evidence>
<comment type="caution">
    <text evidence="1">The sequence shown here is derived from an EMBL/GenBank/DDBJ whole genome shotgun (WGS) entry which is preliminary data.</text>
</comment>
<dbReference type="Pfam" id="PF11528">
    <property type="entry name" value="DUF3224"/>
    <property type="match status" value="1"/>
</dbReference>
<dbReference type="Gene3D" id="2.40.350.10">
    <property type="entry name" value="SO1590-like"/>
    <property type="match status" value="1"/>
</dbReference>
<name>A0ABT9P6Z7_9ACTN</name>
<dbReference type="Proteomes" id="UP001235712">
    <property type="component" value="Unassembled WGS sequence"/>
</dbReference>
<evidence type="ECO:0008006" key="3">
    <source>
        <dbReference type="Google" id="ProtNLM"/>
    </source>
</evidence>
<dbReference type="EMBL" id="JAUSQZ010000001">
    <property type="protein sequence ID" value="MDP9828477.1"/>
    <property type="molecule type" value="Genomic_DNA"/>
</dbReference>
<evidence type="ECO:0000313" key="1">
    <source>
        <dbReference type="EMBL" id="MDP9828477.1"/>
    </source>
</evidence>
<proteinExistence type="predicted"/>
<protein>
    <recommendedName>
        <fullName evidence="3">DUF3224 domain-containing protein</fullName>
    </recommendedName>
</protein>
<dbReference type="RefSeq" id="WP_307245695.1">
    <property type="nucleotide sequence ID" value="NZ_JAUSQZ010000001.1"/>
</dbReference>
<dbReference type="InterPro" id="IPR021607">
    <property type="entry name" value="DUF3224"/>
</dbReference>